<evidence type="ECO:0000313" key="3">
    <source>
        <dbReference type="Proteomes" id="UP000440820"/>
    </source>
</evidence>
<keyword evidence="1" id="KW-1133">Transmembrane helix</keyword>
<evidence type="ECO:0000313" key="2">
    <source>
        <dbReference type="EMBL" id="QHA17420.1"/>
    </source>
</evidence>
<reference evidence="2 3" key="1">
    <citation type="submission" date="2019-12" db="EMBL/GenBank/DDBJ databases">
        <title>Bacillus toyonensis BV-17 genome.</title>
        <authorList>
            <person name="Chen J."/>
        </authorList>
    </citation>
    <scope>NUCLEOTIDE SEQUENCE [LARGE SCALE GENOMIC DNA]</scope>
    <source>
        <strain evidence="2 3">BV-17</strain>
    </source>
</reference>
<accession>A0ABX6G893</accession>
<dbReference type="EMBL" id="CP047044">
    <property type="protein sequence ID" value="QHA17420.1"/>
    <property type="molecule type" value="Genomic_DNA"/>
</dbReference>
<name>A0ABX6G893_9BACI</name>
<gene>
    <name evidence="2" type="ORF">GPA05_10510</name>
</gene>
<dbReference type="RefSeq" id="WP_097860604.1">
    <property type="nucleotide sequence ID" value="NZ_JABTXX010000006.1"/>
</dbReference>
<organism evidence="2 3">
    <name type="scientific">Bacillus toyonensis</name>
    <dbReference type="NCBI Taxonomy" id="155322"/>
    <lineage>
        <taxon>Bacteria</taxon>
        <taxon>Bacillati</taxon>
        <taxon>Bacillota</taxon>
        <taxon>Bacilli</taxon>
        <taxon>Bacillales</taxon>
        <taxon>Bacillaceae</taxon>
        <taxon>Bacillus</taxon>
        <taxon>Bacillus cereus group</taxon>
    </lineage>
</organism>
<protein>
    <submittedName>
        <fullName evidence="2">Uncharacterized protein</fullName>
    </submittedName>
</protein>
<feature type="transmembrane region" description="Helical" evidence="1">
    <location>
        <begin position="166"/>
        <end position="187"/>
    </location>
</feature>
<keyword evidence="1" id="KW-0472">Membrane</keyword>
<sequence length="259" mass="28780">MDEKNSRLGFVLSTISLIISVVGLIFGDDIVGKFSGPELNMVSTKIDATLPNKEGIEQNAENHTPALVRVIEIKNEGSNPSKNLKLVIKADGNIYDYKINSTENYKEGKKLDEKTFEVNLDRLSSNANILIKVWMKNGDTPFKVSYADDEDSQELVDAKEGIKDSMLNYIFLAASIVSISFLVVLFMRKKSREDIQRLTKENLRLNDIVISVSSAFVNAVEKGNQSQNAAVTEDTSTQNQEAIRRLQDLIDQSSGGNEN</sequence>
<proteinExistence type="predicted"/>
<keyword evidence="3" id="KW-1185">Reference proteome</keyword>
<keyword evidence="1" id="KW-0812">Transmembrane</keyword>
<dbReference type="Proteomes" id="UP000440820">
    <property type="component" value="Chromosome"/>
</dbReference>
<evidence type="ECO:0000256" key="1">
    <source>
        <dbReference type="SAM" id="Phobius"/>
    </source>
</evidence>